<dbReference type="PANTHER" id="PTHR33121">
    <property type="entry name" value="CYCLIC DI-GMP PHOSPHODIESTERASE PDEF"/>
    <property type="match status" value="1"/>
</dbReference>
<dbReference type="Gene3D" id="3.30.450.20">
    <property type="entry name" value="PAS domain"/>
    <property type="match status" value="1"/>
</dbReference>
<evidence type="ECO:0000313" key="3">
    <source>
        <dbReference type="Proteomes" id="UP001623660"/>
    </source>
</evidence>
<evidence type="ECO:0000313" key="2">
    <source>
        <dbReference type="EMBL" id="MFL0195231.1"/>
    </source>
</evidence>
<dbReference type="PROSITE" id="PS50883">
    <property type="entry name" value="EAL"/>
    <property type="match status" value="1"/>
</dbReference>
<reference evidence="2 3" key="1">
    <citation type="submission" date="2024-11" db="EMBL/GenBank/DDBJ databases">
        <authorList>
            <person name="Heng Y.C."/>
            <person name="Lim A.C.H."/>
            <person name="Lee J.K.Y."/>
            <person name="Kittelmann S."/>
        </authorList>
    </citation>
    <scope>NUCLEOTIDE SEQUENCE [LARGE SCALE GENOMIC DNA]</scope>
    <source>
        <strain evidence="2 3">WILCCON 0269</strain>
    </source>
</reference>
<dbReference type="SUPFAM" id="SSF103190">
    <property type="entry name" value="Sensory domain-like"/>
    <property type="match status" value="1"/>
</dbReference>
<dbReference type="Pfam" id="PF00563">
    <property type="entry name" value="EAL"/>
    <property type="match status" value="1"/>
</dbReference>
<name>A0ABW8SJ18_9CLOT</name>
<sequence>MIEYDGFNEVSIIREVIDNKRILVKYQPIVSLVKKKIVAFEALSRGINILNSEIIPPLKMFEYARNNGLSTILDRLCREKCIENFENVYNMNDEWYLFINVDASVIEEAEGSNHLFNQVLENRVSPKNIVIEINESRASNLSALERFTNNYRKKGFLIALDDVGTGFSNMDRVSIIKPDIIKLDSLLVRNIQDSYHKQEIFKCIAGLANRIGAVVVAEGIETEIELNYVIEFGAHLIQGYFFSKPEFINGSVIKRVNAKIQSAALSYKEYVILRGKENRLYKYKINKFLNNFIGELKINPISRFDKFISMFINRYKDLDIECAYILDEAGIQITNTIFAKEKNSIQREGIVFSPAIKGEDNSLKRYYYELMNSKMHSYFSEPYISYATGEICITLSRIFTHNNYKKYILCVDITRS</sequence>
<dbReference type="Gene3D" id="3.20.20.450">
    <property type="entry name" value="EAL domain"/>
    <property type="match status" value="1"/>
</dbReference>
<dbReference type="PANTHER" id="PTHR33121:SF76">
    <property type="entry name" value="SIGNALING PROTEIN"/>
    <property type="match status" value="1"/>
</dbReference>
<keyword evidence="3" id="KW-1185">Reference proteome</keyword>
<proteinExistence type="predicted"/>
<dbReference type="InterPro" id="IPR029151">
    <property type="entry name" value="Sensor-like_sf"/>
</dbReference>
<dbReference type="RefSeq" id="WP_406791354.1">
    <property type="nucleotide sequence ID" value="NZ_JBJHZX010000007.1"/>
</dbReference>
<dbReference type="InterPro" id="IPR001633">
    <property type="entry name" value="EAL_dom"/>
</dbReference>
<dbReference type="SUPFAM" id="SSF141868">
    <property type="entry name" value="EAL domain-like"/>
    <property type="match status" value="1"/>
</dbReference>
<evidence type="ECO:0000259" key="1">
    <source>
        <dbReference type="PROSITE" id="PS50883"/>
    </source>
</evidence>
<dbReference type="CDD" id="cd18773">
    <property type="entry name" value="PDC1_HK_sensor"/>
    <property type="match status" value="1"/>
</dbReference>
<accession>A0ABW8SJ18</accession>
<gene>
    <name evidence="2" type="ORF">ACJDU8_06575</name>
</gene>
<protein>
    <submittedName>
        <fullName evidence="2">EAL domain-containing protein</fullName>
    </submittedName>
</protein>
<dbReference type="InterPro" id="IPR035919">
    <property type="entry name" value="EAL_sf"/>
</dbReference>
<feature type="domain" description="EAL" evidence="1">
    <location>
        <begin position="6"/>
        <end position="259"/>
    </location>
</feature>
<dbReference type="CDD" id="cd01948">
    <property type="entry name" value="EAL"/>
    <property type="match status" value="1"/>
</dbReference>
<organism evidence="2 3">
    <name type="scientific">Candidatus Clostridium eludens</name>
    <dbReference type="NCBI Taxonomy" id="3381663"/>
    <lineage>
        <taxon>Bacteria</taxon>
        <taxon>Bacillati</taxon>
        <taxon>Bacillota</taxon>
        <taxon>Clostridia</taxon>
        <taxon>Eubacteriales</taxon>
        <taxon>Clostridiaceae</taxon>
        <taxon>Clostridium</taxon>
    </lineage>
</organism>
<dbReference type="InterPro" id="IPR050706">
    <property type="entry name" value="Cyclic-di-GMP_PDE-like"/>
</dbReference>
<dbReference type="SMART" id="SM00052">
    <property type="entry name" value="EAL"/>
    <property type="match status" value="1"/>
</dbReference>
<dbReference type="EMBL" id="JBJHZX010000007">
    <property type="protein sequence ID" value="MFL0195231.1"/>
    <property type="molecule type" value="Genomic_DNA"/>
</dbReference>
<dbReference type="Proteomes" id="UP001623660">
    <property type="component" value="Unassembled WGS sequence"/>
</dbReference>
<comment type="caution">
    <text evidence="2">The sequence shown here is derived from an EMBL/GenBank/DDBJ whole genome shotgun (WGS) entry which is preliminary data.</text>
</comment>